<feature type="transmembrane region" description="Helical" evidence="1">
    <location>
        <begin position="7"/>
        <end position="25"/>
    </location>
</feature>
<feature type="transmembrane region" description="Helical" evidence="1">
    <location>
        <begin position="562"/>
        <end position="583"/>
    </location>
</feature>
<accession>A0A7S2M8U9</accession>
<feature type="transmembrane region" description="Helical" evidence="1">
    <location>
        <begin position="420"/>
        <end position="438"/>
    </location>
</feature>
<feature type="transmembrane region" description="Helical" evidence="1">
    <location>
        <begin position="31"/>
        <end position="50"/>
    </location>
</feature>
<keyword evidence="1" id="KW-1133">Transmembrane helix</keyword>
<evidence type="ECO:0000256" key="1">
    <source>
        <dbReference type="SAM" id="Phobius"/>
    </source>
</evidence>
<evidence type="ECO:0008006" key="3">
    <source>
        <dbReference type="Google" id="ProtNLM"/>
    </source>
</evidence>
<sequence>MCTTEQTFAWVGAIVVNIAFISLIAWGASTIWWVGFLISIVYTAMLFGLARTVDKKSGWDMVAAAEDENDIINQASEEENSDDSVVHDETDNVVVAVAADLPTRRSRSVRMLPGSITSSERRMPVLANLLYGLFTLALGVTGYFLPMNLFYCYGRSSGPYTPSSNGHWSTDISILPSDVRAWASSTPPHEMSYATFIFISSAGGERNFTLFEGRDNTSGNSETLWSAATMGREPFNFPNIQNPSQFITTGTGWACFTGIDATPLPNSINQHYYPHPIPISKESVVGCSNGTIVRTTDSTQHSFQGPYDFFIDNINNSTLWFKDYPPWSGDQTGSGTLIYSIDNYDRMEVELHSTYTYTKSKSKQYTDGYSPMPLPYEDVATNDEEHNCWTKHSALAIFVTAVPVTLASVVLWLKRKAPSMAITSYIGLSAGACFLYLAILERENDVDGFWGWWLSISGALYLAVLCDLTHCKRQIARCPLIWGINVSALAFFIGMIILTGIFESPTAWPWIIFNALALIPLVIVGLGYSQVFLLVLCAVGWLMTAVKIASALAAIAAPTANVPISFIVLAISGLLIAVAGWWLNKNQDELGSVICYHMERLSLSRRLFPDVVLELEESATSNQSDDELQGDMPV</sequence>
<dbReference type="AlphaFoldDB" id="A0A7S2M8U9"/>
<dbReference type="EMBL" id="HBGZ01030799">
    <property type="protein sequence ID" value="CAD9628657.1"/>
    <property type="molecule type" value="Transcribed_RNA"/>
</dbReference>
<reference evidence="2" key="1">
    <citation type="submission" date="2021-01" db="EMBL/GenBank/DDBJ databases">
        <authorList>
            <person name="Corre E."/>
            <person name="Pelletier E."/>
            <person name="Niang G."/>
            <person name="Scheremetjew M."/>
            <person name="Finn R."/>
            <person name="Kale V."/>
            <person name="Holt S."/>
            <person name="Cochrane G."/>
            <person name="Meng A."/>
            <person name="Brown T."/>
            <person name="Cohen L."/>
        </authorList>
    </citation>
    <scope>NUCLEOTIDE SEQUENCE</scope>
    <source>
        <strain evidence="2">SM1012Den-03</strain>
    </source>
</reference>
<feature type="transmembrane region" description="Helical" evidence="1">
    <location>
        <begin position="450"/>
        <end position="468"/>
    </location>
</feature>
<gene>
    <name evidence="2" type="ORF">SMAR0320_LOCUS21913</name>
</gene>
<name>A0A7S2M8U9_9STRA</name>
<keyword evidence="1" id="KW-0812">Transmembrane</keyword>
<evidence type="ECO:0000313" key="2">
    <source>
        <dbReference type="EMBL" id="CAD9628657.1"/>
    </source>
</evidence>
<organism evidence="2">
    <name type="scientific">Skeletonema marinoi</name>
    <dbReference type="NCBI Taxonomy" id="267567"/>
    <lineage>
        <taxon>Eukaryota</taxon>
        <taxon>Sar</taxon>
        <taxon>Stramenopiles</taxon>
        <taxon>Ochrophyta</taxon>
        <taxon>Bacillariophyta</taxon>
        <taxon>Coscinodiscophyceae</taxon>
        <taxon>Thalassiosirophycidae</taxon>
        <taxon>Thalassiosirales</taxon>
        <taxon>Skeletonemataceae</taxon>
        <taxon>Skeletonema</taxon>
        <taxon>Skeletonema marinoi-dohrnii complex</taxon>
    </lineage>
</organism>
<protein>
    <recommendedName>
        <fullName evidence="3">Transmembrane protein</fullName>
    </recommendedName>
</protein>
<feature type="transmembrane region" description="Helical" evidence="1">
    <location>
        <begin position="480"/>
        <end position="501"/>
    </location>
</feature>
<proteinExistence type="predicted"/>
<feature type="transmembrane region" description="Helical" evidence="1">
    <location>
        <begin position="394"/>
        <end position="413"/>
    </location>
</feature>
<keyword evidence="1" id="KW-0472">Membrane</keyword>
<feature type="transmembrane region" description="Helical" evidence="1">
    <location>
        <begin position="533"/>
        <end position="556"/>
    </location>
</feature>
<feature type="transmembrane region" description="Helical" evidence="1">
    <location>
        <begin position="125"/>
        <end position="145"/>
    </location>
</feature>
<feature type="transmembrane region" description="Helical" evidence="1">
    <location>
        <begin position="507"/>
        <end position="526"/>
    </location>
</feature>